<evidence type="ECO:0000313" key="4">
    <source>
        <dbReference type="Proteomes" id="UP000271380"/>
    </source>
</evidence>
<organism evidence="1 3">
    <name type="scientific">Corynebacterium kutscheri</name>
    <dbReference type="NCBI Taxonomy" id="35755"/>
    <lineage>
        <taxon>Bacteria</taxon>
        <taxon>Bacillati</taxon>
        <taxon>Actinomycetota</taxon>
        <taxon>Actinomycetes</taxon>
        <taxon>Mycobacteriales</taxon>
        <taxon>Corynebacteriaceae</taxon>
        <taxon>Corynebacterium</taxon>
    </lineage>
</organism>
<keyword evidence="3" id="KW-1185">Reference proteome</keyword>
<dbReference type="EMBL" id="CP011312">
    <property type="protein sequence ID" value="AKE41095.1"/>
    <property type="molecule type" value="Genomic_DNA"/>
</dbReference>
<dbReference type="Proteomes" id="UP000033457">
    <property type="component" value="Chromosome"/>
</dbReference>
<sequence>MKCRQTERKLMQLGLTVIGDLIDNYPHKVEEMATNNELELPLVEATINGEGC</sequence>
<evidence type="ECO:0000313" key="1">
    <source>
        <dbReference type="EMBL" id="AKE41095.1"/>
    </source>
</evidence>
<reference evidence="1 3" key="1">
    <citation type="journal article" date="2015" name="Genome Announc.">
        <title>Complete Genome Sequence of Corynebacterium kutscheri DSM 20755, a Corynebacterial Type Strain with Remarkably Low G+C Content of Chromosomal DNA.</title>
        <authorList>
            <person name="Ruckert C."/>
            <person name="Albersmeier A."/>
            <person name="Winkler A."/>
            <person name="Tauch A."/>
        </authorList>
    </citation>
    <scope>NUCLEOTIDE SEQUENCE [LARGE SCALE GENOMIC DNA]</scope>
    <source>
        <strain evidence="1 3">DSM 20755</strain>
    </source>
</reference>
<gene>
    <name evidence="2" type="ORF">NCTC949_01474</name>
    <name evidence="1" type="ORF">UL82_04545</name>
</gene>
<evidence type="ECO:0000313" key="3">
    <source>
        <dbReference type="Proteomes" id="UP000033457"/>
    </source>
</evidence>
<dbReference type="HOGENOM" id="CLU_3078876_0_0_11"/>
<dbReference type="STRING" id="35755.UL82_04545"/>
<reference evidence="2 4" key="2">
    <citation type="submission" date="2018-12" db="EMBL/GenBank/DDBJ databases">
        <authorList>
            <consortium name="Pathogen Informatics"/>
        </authorList>
    </citation>
    <scope>NUCLEOTIDE SEQUENCE [LARGE SCALE GENOMIC DNA]</scope>
    <source>
        <strain evidence="2 4">NCTC949</strain>
    </source>
</reference>
<name>A0A0F6R050_9CORY</name>
<accession>A0A0F6R050</accession>
<protein>
    <submittedName>
        <fullName evidence="1">Uncharacterized protein</fullName>
    </submittedName>
</protein>
<dbReference type="EMBL" id="LR134377">
    <property type="protein sequence ID" value="VEH06999.1"/>
    <property type="molecule type" value="Genomic_DNA"/>
</dbReference>
<dbReference type="AlphaFoldDB" id="A0A0F6R050"/>
<dbReference type="Proteomes" id="UP000271380">
    <property type="component" value="Chromosome"/>
</dbReference>
<dbReference type="KEGG" id="cku:UL82_04545"/>
<evidence type="ECO:0000313" key="2">
    <source>
        <dbReference type="EMBL" id="VEH06999.1"/>
    </source>
</evidence>
<dbReference type="RefSeq" id="WP_232009517.1">
    <property type="nucleotide sequence ID" value="NZ_LR134381.1"/>
</dbReference>
<proteinExistence type="predicted"/>